<dbReference type="Proteomes" id="UP000001593">
    <property type="component" value="Unassembled WGS sequence"/>
</dbReference>
<dbReference type="PhylomeDB" id="A7RTL7"/>
<dbReference type="InParanoid" id="A7RTL7"/>
<evidence type="ECO:0000313" key="11">
    <source>
        <dbReference type="Proteomes" id="UP000001593"/>
    </source>
</evidence>
<dbReference type="InterPro" id="IPR050125">
    <property type="entry name" value="GPCR_opsins"/>
</dbReference>
<evidence type="ECO:0000256" key="1">
    <source>
        <dbReference type="ARBA" id="ARBA00004141"/>
    </source>
</evidence>
<reference evidence="10 11" key="1">
    <citation type="journal article" date="2007" name="Science">
        <title>Sea anemone genome reveals ancestral eumetazoan gene repertoire and genomic organization.</title>
        <authorList>
            <person name="Putnam N.H."/>
            <person name="Srivastava M."/>
            <person name="Hellsten U."/>
            <person name="Dirks B."/>
            <person name="Chapman J."/>
            <person name="Salamov A."/>
            <person name="Terry A."/>
            <person name="Shapiro H."/>
            <person name="Lindquist E."/>
            <person name="Kapitonov V.V."/>
            <person name="Jurka J."/>
            <person name="Genikhovich G."/>
            <person name="Grigoriev I.V."/>
            <person name="Lucas S.M."/>
            <person name="Steele R.E."/>
            <person name="Finnerty J.R."/>
            <person name="Technau U."/>
            <person name="Martindale M.Q."/>
            <person name="Rokhsar D.S."/>
        </authorList>
    </citation>
    <scope>NUCLEOTIDE SEQUENCE [LARGE SCALE GENOMIC DNA]</scope>
    <source>
        <strain evidence="11">CH2 X CH6</strain>
    </source>
</reference>
<dbReference type="OrthoDB" id="5955346at2759"/>
<dbReference type="OMA" id="HESTDES"/>
<evidence type="ECO:0000259" key="9">
    <source>
        <dbReference type="PROSITE" id="PS50262"/>
    </source>
</evidence>
<keyword evidence="2 8" id="KW-0812">Transmembrane</keyword>
<dbReference type="Pfam" id="PF00001">
    <property type="entry name" value="7tm_1"/>
    <property type="match status" value="1"/>
</dbReference>
<dbReference type="GO" id="GO:0007186">
    <property type="term" value="P:G protein-coupled receptor signaling pathway"/>
    <property type="evidence" value="ECO:0000318"/>
    <property type="project" value="GO_Central"/>
</dbReference>
<feature type="transmembrane region" description="Helical" evidence="8">
    <location>
        <begin position="185"/>
        <end position="208"/>
    </location>
</feature>
<feature type="transmembrane region" description="Helical" evidence="8">
    <location>
        <begin position="12"/>
        <end position="38"/>
    </location>
</feature>
<dbReference type="AlphaFoldDB" id="A7RTL7"/>
<evidence type="ECO:0000313" key="10">
    <source>
        <dbReference type="EMBL" id="EDO45233.1"/>
    </source>
</evidence>
<evidence type="ECO:0000256" key="4">
    <source>
        <dbReference type="ARBA" id="ARBA00023040"/>
    </source>
</evidence>
<dbReference type="PRINTS" id="PR00237">
    <property type="entry name" value="GPCRRHODOPSN"/>
</dbReference>
<keyword evidence="3 8" id="KW-1133">Transmembrane helix</keyword>
<feature type="transmembrane region" description="Helical" evidence="8">
    <location>
        <begin position="249"/>
        <end position="268"/>
    </location>
</feature>
<dbReference type="GO" id="GO:0005886">
    <property type="term" value="C:plasma membrane"/>
    <property type="evidence" value="ECO:0000318"/>
    <property type="project" value="GO_Central"/>
</dbReference>
<name>A7RTL7_NEMVE</name>
<evidence type="ECO:0000256" key="3">
    <source>
        <dbReference type="ARBA" id="ARBA00022989"/>
    </source>
</evidence>
<evidence type="ECO:0000256" key="5">
    <source>
        <dbReference type="ARBA" id="ARBA00023136"/>
    </source>
</evidence>
<dbReference type="PROSITE" id="PS50262">
    <property type="entry name" value="G_PROTEIN_RECEP_F1_2"/>
    <property type="match status" value="1"/>
</dbReference>
<feature type="transmembrane region" description="Helical" evidence="8">
    <location>
        <begin position="288"/>
        <end position="308"/>
    </location>
</feature>
<dbReference type="InterPro" id="IPR000276">
    <property type="entry name" value="GPCR_Rhodpsn"/>
</dbReference>
<dbReference type="eggNOG" id="KOG3656">
    <property type="taxonomic scope" value="Eukaryota"/>
</dbReference>
<dbReference type="InterPro" id="IPR017452">
    <property type="entry name" value="GPCR_Rhodpsn_7TM"/>
</dbReference>
<feature type="domain" description="G-protein coupled receptors family 1 profile" evidence="9">
    <location>
        <begin position="29"/>
        <end position="305"/>
    </location>
</feature>
<evidence type="ECO:0000256" key="7">
    <source>
        <dbReference type="ARBA" id="ARBA00023224"/>
    </source>
</evidence>
<gene>
    <name evidence="10" type="ORF">NEMVEDRAFT_v1g201968</name>
</gene>
<keyword evidence="6" id="KW-0675">Receptor</keyword>
<evidence type="ECO:0000256" key="8">
    <source>
        <dbReference type="SAM" id="Phobius"/>
    </source>
</evidence>
<keyword evidence="7" id="KW-0807">Transducer</keyword>
<evidence type="ECO:0000256" key="6">
    <source>
        <dbReference type="ARBA" id="ARBA00023170"/>
    </source>
</evidence>
<feature type="transmembrane region" description="Helical" evidence="8">
    <location>
        <begin position="144"/>
        <end position="165"/>
    </location>
</feature>
<protein>
    <recommendedName>
        <fullName evidence="9">G-protein coupled receptors family 1 profile domain-containing protein</fullName>
    </recommendedName>
</protein>
<sequence>MTSEVLYSPGIYTAFAVCLVFLFILGGVSHSLAFVVLLHREHLAKELNPFLLNICIADTIALLVEFPLVFVACVNHGWSLGTVTCYMAGITGSVTGIVMLFTLSYMCVIIYHHINERDLATSSFHLSHLTNGNPVAWHRGWKHLLVIWLCACVLLLPTLVGWGSIAPQVGCSVCAPNWGAQTVAHSSYMVALTILGFALPMSIALVYLMKIYRYSTHHPSGAQPNVFSFQYVRARAQHMAAAKVVSLQVLVYLLLWLPYWVCGFVVLVSGGGDMVPAGASPGRQAAAALPWILAHVGPVFCPCVYAAMNNRFRSTVSSVMSVKRSRQVTPTINVDGKFDRSDVSDSTRPCSPNVMVPRSPLSSHEAFSVSPLVDLDEFTSKLTPRSHRKLQITLQALTQVISPIEDNNRQYNRERRNTTEI</sequence>
<dbReference type="KEGG" id="nve:5517327"/>
<feature type="transmembrane region" description="Helical" evidence="8">
    <location>
        <begin position="90"/>
        <end position="111"/>
    </location>
</feature>
<dbReference type="GO" id="GO:0008020">
    <property type="term" value="F:G protein-coupled photoreceptor activity"/>
    <property type="evidence" value="ECO:0000318"/>
    <property type="project" value="GO_Central"/>
</dbReference>
<dbReference type="EMBL" id="DS469537">
    <property type="protein sequence ID" value="EDO45233.1"/>
    <property type="molecule type" value="Genomic_DNA"/>
</dbReference>
<accession>A7RTL7</accession>
<feature type="transmembrane region" description="Helical" evidence="8">
    <location>
        <begin position="50"/>
        <end position="78"/>
    </location>
</feature>
<comment type="subcellular location">
    <subcellularLocation>
        <location evidence="1">Membrane</location>
        <topology evidence="1">Multi-pass membrane protein</topology>
    </subcellularLocation>
</comment>
<evidence type="ECO:0000256" key="2">
    <source>
        <dbReference type="ARBA" id="ARBA00022692"/>
    </source>
</evidence>
<keyword evidence="4" id="KW-0297">G-protein coupled receptor</keyword>
<dbReference type="SUPFAM" id="SSF81321">
    <property type="entry name" value="Family A G protein-coupled receptor-like"/>
    <property type="match status" value="1"/>
</dbReference>
<organism evidence="10 11">
    <name type="scientific">Nematostella vectensis</name>
    <name type="common">Starlet sea anemone</name>
    <dbReference type="NCBI Taxonomy" id="45351"/>
    <lineage>
        <taxon>Eukaryota</taxon>
        <taxon>Metazoa</taxon>
        <taxon>Cnidaria</taxon>
        <taxon>Anthozoa</taxon>
        <taxon>Hexacorallia</taxon>
        <taxon>Actiniaria</taxon>
        <taxon>Edwardsiidae</taxon>
        <taxon>Nematostella</taxon>
    </lineage>
</organism>
<dbReference type="GO" id="GO:0071482">
    <property type="term" value="P:cellular response to light stimulus"/>
    <property type="evidence" value="ECO:0000318"/>
    <property type="project" value="GO_Central"/>
</dbReference>
<dbReference type="GO" id="GO:0007602">
    <property type="term" value="P:phototransduction"/>
    <property type="evidence" value="ECO:0000318"/>
    <property type="project" value="GO_Central"/>
</dbReference>
<proteinExistence type="predicted"/>
<dbReference type="PANTHER" id="PTHR24240">
    <property type="entry name" value="OPSIN"/>
    <property type="match status" value="1"/>
</dbReference>
<dbReference type="HOGENOM" id="CLU_652675_0_0_1"/>
<dbReference type="Gene3D" id="1.20.1070.10">
    <property type="entry name" value="Rhodopsin 7-helix transmembrane proteins"/>
    <property type="match status" value="1"/>
</dbReference>
<dbReference type="CDD" id="cd14969">
    <property type="entry name" value="7tmA_Opsins_type2_animals"/>
    <property type="match status" value="1"/>
</dbReference>
<keyword evidence="5 8" id="KW-0472">Membrane</keyword>
<keyword evidence="11" id="KW-1185">Reference proteome</keyword>